<organism evidence="2 3">
    <name type="scientific">bacterium (Candidatus Blackallbacteria) CG17_big_fil_post_rev_8_21_14_2_50_48_46</name>
    <dbReference type="NCBI Taxonomy" id="2014261"/>
    <lineage>
        <taxon>Bacteria</taxon>
        <taxon>Candidatus Blackallbacteria</taxon>
    </lineage>
</organism>
<reference evidence="2 3" key="1">
    <citation type="submission" date="2017-09" db="EMBL/GenBank/DDBJ databases">
        <title>Depth-based differentiation of microbial function through sediment-hosted aquifers and enrichment of novel symbionts in the deep terrestrial subsurface.</title>
        <authorList>
            <person name="Probst A.J."/>
            <person name="Ladd B."/>
            <person name="Jarett J.K."/>
            <person name="Geller-Mcgrath D.E."/>
            <person name="Sieber C.M."/>
            <person name="Emerson J.B."/>
            <person name="Anantharaman K."/>
            <person name="Thomas B.C."/>
            <person name="Malmstrom R."/>
            <person name="Stieglmeier M."/>
            <person name="Klingl A."/>
            <person name="Woyke T."/>
            <person name="Ryan C.M."/>
            <person name="Banfield J.F."/>
        </authorList>
    </citation>
    <scope>NUCLEOTIDE SEQUENCE [LARGE SCALE GENOMIC DNA]</scope>
    <source>
        <strain evidence="2">CG17_big_fil_post_rev_8_21_14_2_50_48_46</strain>
    </source>
</reference>
<feature type="transmembrane region" description="Helical" evidence="1">
    <location>
        <begin position="6"/>
        <end position="25"/>
    </location>
</feature>
<keyword evidence="1" id="KW-0472">Membrane</keyword>
<keyword evidence="1" id="KW-0812">Transmembrane</keyword>
<accession>A0A2M7GA57</accession>
<sequence length="146" mass="15880">MSEILGASLFAMLFAQFLKLFTSLLQNRKLNLMRFVESGGMPSSHTAFVVCLSCSIGIVDGWQSSTFAIAVTFALIVMYDATGVRRAAGLQARVLNQIIDELEKGHMIQDKRLKELLGHTPKEVLAGAVLGLLVAFVFNTPVPLVP</sequence>
<name>A0A2M7GA57_9BACT</name>
<gene>
    <name evidence="2" type="ORF">COW36_02635</name>
</gene>
<dbReference type="InterPro" id="IPR003832">
    <property type="entry name" value="DUF212"/>
</dbReference>
<feature type="transmembrane region" description="Helical" evidence="1">
    <location>
        <begin position="124"/>
        <end position="145"/>
    </location>
</feature>
<dbReference type="Pfam" id="PF02681">
    <property type="entry name" value="DUF212"/>
    <property type="match status" value="1"/>
</dbReference>
<dbReference type="Proteomes" id="UP000231019">
    <property type="component" value="Unassembled WGS sequence"/>
</dbReference>
<dbReference type="EMBL" id="PFFQ01000006">
    <property type="protein sequence ID" value="PIW19025.1"/>
    <property type="molecule type" value="Genomic_DNA"/>
</dbReference>
<comment type="caution">
    <text evidence="2">The sequence shown here is derived from an EMBL/GenBank/DDBJ whole genome shotgun (WGS) entry which is preliminary data.</text>
</comment>
<keyword evidence="1" id="KW-1133">Transmembrane helix</keyword>
<dbReference type="PANTHER" id="PTHR31446">
    <property type="entry name" value="ACID PHOSPHATASE/VANADIUM-DEPENDENT HALOPEROXIDASE-RELATED PROTEIN"/>
    <property type="match status" value="1"/>
</dbReference>
<dbReference type="PANTHER" id="PTHR31446:SF29">
    <property type="entry name" value="ACID PHOSPHATASE_VANADIUM-DEPENDENT HALOPEROXIDASE-RELATED PROTEIN"/>
    <property type="match status" value="1"/>
</dbReference>
<evidence type="ECO:0000256" key="1">
    <source>
        <dbReference type="SAM" id="Phobius"/>
    </source>
</evidence>
<dbReference type="AlphaFoldDB" id="A0A2M7GA57"/>
<protein>
    <submittedName>
        <fullName evidence="2">Divergent PAP2 family protein</fullName>
    </submittedName>
</protein>
<evidence type="ECO:0000313" key="2">
    <source>
        <dbReference type="EMBL" id="PIW19025.1"/>
    </source>
</evidence>
<proteinExistence type="predicted"/>
<evidence type="ECO:0000313" key="3">
    <source>
        <dbReference type="Proteomes" id="UP000231019"/>
    </source>
</evidence>